<dbReference type="Proteomes" id="UP000827721">
    <property type="component" value="Unassembled WGS sequence"/>
</dbReference>
<evidence type="ECO:0008006" key="14">
    <source>
        <dbReference type="Google" id="ProtNLM"/>
    </source>
</evidence>
<reference evidence="12 13" key="1">
    <citation type="submission" date="2021-02" db="EMBL/GenBank/DDBJ databases">
        <title>Plant Genome Project.</title>
        <authorList>
            <person name="Zhang R.-G."/>
        </authorList>
    </citation>
    <scope>NUCLEOTIDE SEQUENCE [LARGE SCALE GENOMIC DNA]</scope>
    <source>
        <tissue evidence="12">Leaves</tissue>
    </source>
</reference>
<evidence type="ECO:0000256" key="7">
    <source>
        <dbReference type="ARBA" id="ARBA00022989"/>
    </source>
</evidence>
<evidence type="ECO:0000256" key="10">
    <source>
        <dbReference type="ARBA" id="ARBA00023033"/>
    </source>
</evidence>
<keyword evidence="10" id="KW-0503">Monooxygenase</keyword>
<comment type="similarity">
    <text evidence="3">Belongs to the cytochrome P450 family.</text>
</comment>
<evidence type="ECO:0000256" key="5">
    <source>
        <dbReference type="ARBA" id="ARBA00022692"/>
    </source>
</evidence>
<keyword evidence="7" id="KW-1133">Transmembrane helix</keyword>
<keyword evidence="5" id="KW-0812">Transmembrane</keyword>
<comment type="caution">
    <text evidence="12">The sequence shown here is derived from an EMBL/GenBank/DDBJ whole genome shotgun (WGS) entry which is preliminary data.</text>
</comment>
<keyword evidence="6" id="KW-0479">Metal-binding</keyword>
<organism evidence="12 13">
    <name type="scientific">Xanthoceras sorbifolium</name>
    <dbReference type="NCBI Taxonomy" id="99658"/>
    <lineage>
        <taxon>Eukaryota</taxon>
        <taxon>Viridiplantae</taxon>
        <taxon>Streptophyta</taxon>
        <taxon>Embryophyta</taxon>
        <taxon>Tracheophyta</taxon>
        <taxon>Spermatophyta</taxon>
        <taxon>Magnoliopsida</taxon>
        <taxon>eudicotyledons</taxon>
        <taxon>Gunneridae</taxon>
        <taxon>Pentapetalae</taxon>
        <taxon>rosids</taxon>
        <taxon>malvids</taxon>
        <taxon>Sapindales</taxon>
        <taxon>Sapindaceae</taxon>
        <taxon>Xanthoceroideae</taxon>
        <taxon>Xanthoceras</taxon>
    </lineage>
</organism>
<evidence type="ECO:0000256" key="6">
    <source>
        <dbReference type="ARBA" id="ARBA00022723"/>
    </source>
</evidence>
<dbReference type="Pfam" id="PF00067">
    <property type="entry name" value="p450"/>
    <property type="match status" value="1"/>
</dbReference>
<evidence type="ECO:0000313" key="12">
    <source>
        <dbReference type="EMBL" id="KAH7568082.1"/>
    </source>
</evidence>
<keyword evidence="4" id="KW-0349">Heme</keyword>
<evidence type="ECO:0000256" key="4">
    <source>
        <dbReference type="ARBA" id="ARBA00022617"/>
    </source>
</evidence>
<accession>A0ABQ8HUP0</accession>
<dbReference type="EMBL" id="JAFEMO010000007">
    <property type="protein sequence ID" value="KAH7568082.1"/>
    <property type="molecule type" value="Genomic_DNA"/>
</dbReference>
<evidence type="ECO:0000313" key="13">
    <source>
        <dbReference type="Proteomes" id="UP000827721"/>
    </source>
</evidence>
<gene>
    <name evidence="12" type="ORF">JRO89_XS07G0231300</name>
</gene>
<keyword evidence="9" id="KW-0408">Iron</keyword>
<name>A0ABQ8HUP0_9ROSI</name>
<keyword evidence="11" id="KW-0472">Membrane</keyword>
<comment type="subcellular location">
    <subcellularLocation>
        <location evidence="2">Membrane</location>
        <topology evidence="2">Single-pass membrane protein</topology>
    </subcellularLocation>
</comment>
<evidence type="ECO:0000256" key="11">
    <source>
        <dbReference type="ARBA" id="ARBA00023136"/>
    </source>
</evidence>
<evidence type="ECO:0000256" key="2">
    <source>
        <dbReference type="ARBA" id="ARBA00004167"/>
    </source>
</evidence>
<keyword evidence="13" id="KW-1185">Reference proteome</keyword>
<protein>
    <recommendedName>
        <fullName evidence="14">Cytochrome P450</fullName>
    </recommendedName>
</protein>
<dbReference type="InterPro" id="IPR036396">
    <property type="entry name" value="Cyt_P450_sf"/>
</dbReference>
<dbReference type="SUPFAM" id="SSF48264">
    <property type="entry name" value="Cytochrome P450"/>
    <property type="match status" value="1"/>
</dbReference>
<evidence type="ECO:0000256" key="1">
    <source>
        <dbReference type="ARBA" id="ARBA00001971"/>
    </source>
</evidence>
<proteinExistence type="inferred from homology"/>
<comment type="cofactor">
    <cofactor evidence="1">
        <name>heme</name>
        <dbReference type="ChEBI" id="CHEBI:30413"/>
    </cofactor>
</comment>
<dbReference type="InterPro" id="IPR001128">
    <property type="entry name" value="Cyt_P450"/>
</dbReference>
<dbReference type="InterPro" id="IPR050665">
    <property type="entry name" value="Cytochrome_P450_Monooxygen"/>
</dbReference>
<dbReference type="PANTHER" id="PTHR24282">
    <property type="entry name" value="CYTOCHROME P450 FAMILY MEMBER"/>
    <property type="match status" value="1"/>
</dbReference>
<dbReference type="Gene3D" id="1.10.630.10">
    <property type="entry name" value="Cytochrome P450"/>
    <property type="match status" value="1"/>
</dbReference>
<evidence type="ECO:0000256" key="8">
    <source>
        <dbReference type="ARBA" id="ARBA00023002"/>
    </source>
</evidence>
<evidence type="ECO:0000256" key="3">
    <source>
        <dbReference type="ARBA" id="ARBA00010617"/>
    </source>
</evidence>
<keyword evidence="8" id="KW-0560">Oxidoreductase</keyword>
<evidence type="ECO:0000256" key="9">
    <source>
        <dbReference type="ARBA" id="ARBA00023004"/>
    </source>
</evidence>
<sequence length="208" mass="24153">MCWHGIEPKIFISDLELVKQVLLNKFSFYTKPVMTPLTRTLFGNGLGFLREQDWIRHNKIISPAFNIDKLKVIGREMATCTISLLEEWENQIFTSKDQCKTMEMKGEFKRLSANILAHATFGSSYMEGEQAFKAQTQIQDHCEASKTEMFIPRSQYLPTPSNIRIWKLDRIVKNTIRNIIEGRMNAEAIESSDGYTWFNDWSLNNDSI</sequence>
<dbReference type="PANTHER" id="PTHR24282:SF135">
    <property type="entry name" value="CYTOCHROME P450 709B2"/>
    <property type="match status" value="1"/>
</dbReference>